<dbReference type="PANTHER" id="PTHR25462">
    <property type="entry name" value="BONUS, ISOFORM C-RELATED"/>
    <property type="match status" value="1"/>
</dbReference>
<dbReference type="KEGG" id="spu:100888789"/>
<evidence type="ECO:0000256" key="1">
    <source>
        <dbReference type="PROSITE-ProRule" id="PRU00024"/>
    </source>
</evidence>
<dbReference type="Proteomes" id="UP000007110">
    <property type="component" value="Unassembled WGS sequence"/>
</dbReference>
<keyword evidence="1" id="KW-0863">Zinc-finger</keyword>
<protein>
    <recommendedName>
        <fullName evidence="3">B box-type domain-containing protein</fullName>
    </recommendedName>
</protein>
<sequence>MAANFRSAEDICEGDNCQSITDVTYYVKEKKKLCEDCASTGGCIGKARKGGPNLYCAKHDKDIDLYCKTHNEALCYSCAIIDHQQPCVQQDIEHAVIENRAKLSILKEKATDQLKVCRVYGDQIRQCRKDTDTHLQALKDYVDSVINEAFKKEEDGKKRDAAKINQEFDEKNNKLQEEIQKINEEIRKNDEEREKLLELNCTNAEKRREPIDNKQHGLQTDLQNIAEEKEKKIGELEKSWQNDTNIRETIIQKIDTVIEDDKNVVKDGHRVKTTVSDELKKPLSLNGGEVKQITCTLSGVKFSKGAGAGREKYDGRIDGYDGEWKLIDIINVNDGITFPTIVGYMDECNVIITDGLGGLHTYVLDMNTKHTQRVITSSDTSSVVACALLNDDKVVCGKYSKVFTRDSFTGYISVYDRQWKHINNVTIPRNTTYVETGVDVAVDQDGMIIAAEGLQSNIYVINPADGKIMNTITCKQKIRMNGVLSSGHIIARPSPADQRVFIIDRQGGQREIPHSDVILNACVDPMTDDLYVVTSDDEEMTCVIDQVMSGGEMKKRRVASFPLPTITLDPLSSRVMMTSSGKLIANDGDNILVFKKLLCL</sequence>
<dbReference type="Gene3D" id="2.130.10.10">
    <property type="entry name" value="YVTN repeat-like/Quinoprotein amine dehydrogenase"/>
    <property type="match status" value="1"/>
</dbReference>
<dbReference type="Gene3D" id="3.30.160.60">
    <property type="entry name" value="Classic Zinc Finger"/>
    <property type="match status" value="1"/>
</dbReference>
<dbReference type="RefSeq" id="XP_003724756.1">
    <property type="nucleotide sequence ID" value="XM_003724708.3"/>
</dbReference>
<dbReference type="SUPFAM" id="SSF75011">
    <property type="entry name" value="3-carboxy-cis,cis-mucoante lactonizing enzyme"/>
    <property type="match status" value="1"/>
</dbReference>
<dbReference type="GO" id="GO:0008270">
    <property type="term" value="F:zinc ion binding"/>
    <property type="evidence" value="ECO:0007669"/>
    <property type="project" value="UniProtKB-KW"/>
</dbReference>
<reference evidence="4" key="2">
    <citation type="submission" date="2021-01" db="UniProtKB">
        <authorList>
            <consortium name="EnsemblMetazoa"/>
        </authorList>
    </citation>
    <scope>IDENTIFICATION</scope>
</reference>
<feature type="coiled-coil region" evidence="2">
    <location>
        <begin position="158"/>
        <end position="239"/>
    </location>
</feature>
<evidence type="ECO:0000313" key="5">
    <source>
        <dbReference type="Proteomes" id="UP000007110"/>
    </source>
</evidence>
<keyword evidence="1" id="KW-0862">Zinc</keyword>
<evidence type="ECO:0000259" key="3">
    <source>
        <dbReference type="PROSITE" id="PS50119"/>
    </source>
</evidence>
<accession>A0A7M7LL56</accession>
<keyword evidence="5" id="KW-1185">Reference proteome</keyword>
<dbReference type="PANTHER" id="PTHR25462:SF295">
    <property type="entry name" value="B BOX-TYPE DOMAIN-CONTAINING PROTEIN"/>
    <property type="match status" value="1"/>
</dbReference>
<dbReference type="AlphaFoldDB" id="A0A7M7LL56"/>
<dbReference type="PROSITE" id="PS50119">
    <property type="entry name" value="ZF_BBOX"/>
    <property type="match status" value="1"/>
</dbReference>
<reference evidence="5" key="1">
    <citation type="submission" date="2015-02" db="EMBL/GenBank/DDBJ databases">
        <title>Genome sequencing for Strongylocentrotus purpuratus.</title>
        <authorList>
            <person name="Murali S."/>
            <person name="Liu Y."/>
            <person name="Vee V."/>
            <person name="English A."/>
            <person name="Wang M."/>
            <person name="Skinner E."/>
            <person name="Han Y."/>
            <person name="Muzny D.M."/>
            <person name="Worley K.C."/>
            <person name="Gibbs R.A."/>
        </authorList>
    </citation>
    <scope>NUCLEOTIDE SEQUENCE</scope>
</reference>
<dbReference type="InterPro" id="IPR015943">
    <property type="entry name" value="WD40/YVTN_repeat-like_dom_sf"/>
</dbReference>
<dbReference type="OMA" id="CKTHNEA"/>
<keyword evidence="2" id="KW-0175">Coiled coil</keyword>
<dbReference type="SUPFAM" id="SSF57845">
    <property type="entry name" value="B-box zinc-binding domain"/>
    <property type="match status" value="1"/>
</dbReference>
<evidence type="ECO:0000313" key="4">
    <source>
        <dbReference type="EnsemblMetazoa" id="XP_003724756"/>
    </source>
</evidence>
<dbReference type="InterPro" id="IPR047153">
    <property type="entry name" value="TRIM45/56/19-like"/>
</dbReference>
<evidence type="ECO:0000256" key="2">
    <source>
        <dbReference type="SAM" id="Coils"/>
    </source>
</evidence>
<dbReference type="InterPro" id="IPR000315">
    <property type="entry name" value="Znf_B-box"/>
</dbReference>
<name>A0A7M7LL56_STRPU</name>
<organism evidence="4 5">
    <name type="scientific">Strongylocentrotus purpuratus</name>
    <name type="common">Purple sea urchin</name>
    <dbReference type="NCBI Taxonomy" id="7668"/>
    <lineage>
        <taxon>Eukaryota</taxon>
        <taxon>Metazoa</taxon>
        <taxon>Echinodermata</taxon>
        <taxon>Eleutherozoa</taxon>
        <taxon>Echinozoa</taxon>
        <taxon>Echinoidea</taxon>
        <taxon>Euechinoidea</taxon>
        <taxon>Echinacea</taxon>
        <taxon>Camarodonta</taxon>
        <taxon>Echinidea</taxon>
        <taxon>Strongylocentrotidae</taxon>
        <taxon>Strongylocentrotus</taxon>
    </lineage>
</organism>
<feature type="domain" description="B box-type" evidence="3">
    <location>
        <begin position="51"/>
        <end position="99"/>
    </location>
</feature>
<dbReference type="GeneID" id="100888789"/>
<proteinExistence type="predicted"/>
<keyword evidence="1" id="KW-0479">Metal-binding</keyword>
<dbReference type="EnsemblMetazoa" id="XM_003724708">
    <property type="protein sequence ID" value="XP_003724756"/>
    <property type="gene ID" value="LOC100888789"/>
</dbReference>
<dbReference type="InParanoid" id="A0A7M7LL56"/>